<evidence type="ECO:0000313" key="2">
    <source>
        <dbReference type="Proteomes" id="UP000033934"/>
    </source>
</evidence>
<reference evidence="1 2" key="1">
    <citation type="journal article" date="2015" name="Nature">
        <title>rRNA introns, odd ribosomes, and small enigmatic genomes across a large radiation of phyla.</title>
        <authorList>
            <person name="Brown C.T."/>
            <person name="Hug L.A."/>
            <person name="Thomas B.C."/>
            <person name="Sharon I."/>
            <person name="Castelle C.J."/>
            <person name="Singh A."/>
            <person name="Wilkins M.J."/>
            <person name="Williams K.H."/>
            <person name="Banfield J.F."/>
        </authorList>
    </citation>
    <scope>NUCLEOTIDE SEQUENCE [LARGE SCALE GENOMIC DNA]</scope>
</reference>
<sequence length="72" mass="8879">MHNWDYNLKDVDQKDPSFIRWKLERLINFGLGKEKLDKDEVKKYWKQLKIDPLKRNYLKDLLWPPKSPLKHS</sequence>
<protein>
    <submittedName>
        <fullName evidence="1">Uncharacterized protein</fullName>
    </submittedName>
</protein>
<name>A0A0G0PKP9_9BACT</name>
<accession>A0A0G0PKP9</accession>
<dbReference type="Proteomes" id="UP000033934">
    <property type="component" value="Unassembled WGS sequence"/>
</dbReference>
<proteinExistence type="predicted"/>
<evidence type="ECO:0000313" key="1">
    <source>
        <dbReference type="EMBL" id="KKQ89881.1"/>
    </source>
</evidence>
<dbReference type="EMBL" id="LBVO01000017">
    <property type="protein sequence ID" value="KKQ89881.1"/>
    <property type="molecule type" value="Genomic_DNA"/>
</dbReference>
<organism evidence="1 2">
    <name type="scientific">Berkelbacteria bacterium GW2011_GWA2_38_9</name>
    <dbReference type="NCBI Taxonomy" id="1618334"/>
    <lineage>
        <taxon>Bacteria</taxon>
        <taxon>Candidatus Berkelbacteria</taxon>
    </lineage>
</organism>
<gene>
    <name evidence="1" type="ORF">UT11_C0017G0009</name>
</gene>
<dbReference type="AlphaFoldDB" id="A0A0G0PKP9"/>
<comment type="caution">
    <text evidence="1">The sequence shown here is derived from an EMBL/GenBank/DDBJ whole genome shotgun (WGS) entry which is preliminary data.</text>
</comment>